<feature type="compositionally biased region" description="Basic and acidic residues" evidence="1">
    <location>
        <begin position="338"/>
        <end position="347"/>
    </location>
</feature>
<feature type="compositionally biased region" description="Basic and acidic residues" evidence="1">
    <location>
        <begin position="579"/>
        <end position="588"/>
    </location>
</feature>
<dbReference type="GO" id="GO:0006302">
    <property type="term" value="P:double-strand break repair"/>
    <property type="evidence" value="ECO:0007669"/>
    <property type="project" value="TreeGrafter"/>
</dbReference>
<feature type="compositionally biased region" description="Polar residues" evidence="1">
    <location>
        <begin position="110"/>
        <end position="122"/>
    </location>
</feature>
<dbReference type="PANTHER" id="PTHR28535">
    <property type="entry name" value="ZINC FINGER GRF-TYPE CONTAINING 1"/>
    <property type="match status" value="1"/>
</dbReference>
<feature type="region of interest" description="Disordered" evidence="1">
    <location>
        <begin position="217"/>
        <end position="280"/>
    </location>
</feature>
<dbReference type="InterPro" id="IPR052800">
    <property type="entry name" value="DNA_Repair_Helicase_ZGRF1"/>
</dbReference>
<dbReference type="Pfam" id="PF10382">
    <property type="entry name" value="ZGRF1-like_N"/>
    <property type="match status" value="1"/>
</dbReference>
<feature type="compositionally biased region" description="Polar residues" evidence="1">
    <location>
        <begin position="484"/>
        <end position="493"/>
    </location>
</feature>
<dbReference type="GO" id="GO:0005634">
    <property type="term" value="C:nucleus"/>
    <property type="evidence" value="ECO:0007669"/>
    <property type="project" value="TreeGrafter"/>
</dbReference>
<feature type="region of interest" description="Disordered" evidence="1">
    <location>
        <begin position="652"/>
        <end position="753"/>
    </location>
</feature>
<proteinExistence type="predicted"/>
<dbReference type="PANTHER" id="PTHR28535:SF1">
    <property type="entry name" value="PROTEIN ZGRF1"/>
    <property type="match status" value="1"/>
</dbReference>
<evidence type="ECO:0000259" key="2">
    <source>
        <dbReference type="Pfam" id="PF10382"/>
    </source>
</evidence>
<dbReference type="STRING" id="694270.A0A395S6N3"/>
<feature type="compositionally biased region" description="Polar residues" evidence="1">
    <location>
        <begin position="312"/>
        <end position="333"/>
    </location>
</feature>
<feature type="region of interest" description="Disordered" evidence="1">
    <location>
        <begin position="480"/>
        <end position="601"/>
    </location>
</feature>
<feature type="compositionally biased region" description="Basic and acidic residues" evidence="1">
    <location>
        <begin position="381"/>
        <end position="396"/>
    </location>
</feature>
<organism evidence="3 4">
    <name type="scientific">Fusarium longipes</name>
    <dbReference type="NCBI Taxonomy" id="694270"/>
    <lineage>
        <taxon>Eukaryota</taxon>
        <taxon>Fungi</taxon>
        <taxon>Dikarya</taxon>
        <taxon>Ascomycota</taxon>
        <taxon>Pezizomycotina</taxon>
        <taxon>Sordariomycetes</taxon>
        <taxon>Hypocreomycetidae</taxon>
        <taxon>Hypocreales</taxon>
        <taxon>Nectriaceae</taxon>
        <taxon>Fusarium</taxon>
    </lineage>
</organism>
<feature type="compositionally biased region" description="Polar residues" evidence="1">
    <location>
        <begin position="812"/>
        <end position="822"/>
    </location>
</feature>
<evidence type="ECO:0000313" key="4">
    <source>
        <dbReference type="Proteomes" id="UP000266234"/>
    </source>
</evidence>
<dbReference type="OrthoDB" id="6513042at2759"/>
<evidence type="ECO:0000256" key="1">
    <source>
        <dbReference type="SAM" id="MobiDB-lite"/>
    </source>
</evidence>
<feature type="region of interest" description="Disordered" evidence="1">
    <location>
        <begin position="810"/>
        <end position="884"/>
    </location>
</feature>
<feature type="compositionally biased region" description="Polar residues" evidence="1">
    <location>
        <begin position="217"/>
        <end position="244"/>
    </location>
</feature>
<feature type="compositionally biased region" description="Low complexity" evidence="1">
    <location>
        <begin position="548"/>
        <end position="562"/>
    </location>
</feature>
<feature type="compositionally biased region" description="Polar residues" evidence="1">
    <location>
        <begin position="840"/>
        <end position="853"/>
    </location>
</feature>
<dbReference type="EMBL" id="PXOG01000200">
    <property type="protein sequence ID" value="RGP67897.1"/>
    <property type="molecule type" value="Genomic_DNA"/>
</dbReference>
<dbReference type="InterPro" id="IPR018838">
    <property type="entry name" value="ZGRF1-like_N"/>
</dbReference>
<feature type="region of interest" description="Disordered" evidence="1">
    <location>
        <begin position="296"/>
        <end position="396"/>
    </location>
</feature>
<feature type="compositionally biased region" description="Basic and acidic residues" evidence="1">
    <location>
        <begin position="179"/>
        <end position="195"/>
    </location>
</feature>
<name>A0A395S6N3_9HYPO</name>
<feature type="region of interest" description="Disordered" evidence="1">
    <location>
        <begin position="415"/>
        <end position="468"/>
    </location>
</feature>
<feature type="compositionally biased region" description="Low complexity" evidence="1">
    <location>
        <begin position="505"/>
        <end position="516"/>
    </location>
</feature>
<dbReference type="GO" id="GO:0035861">
    <property type="term" value="C:site of double-strand break"/>
    <property type="evidence" value="ECO:0007669"/>
    <property type="project" value="TreeGrafter"/>
</dbReference>
<protein>
    <recommendedName>
        <fullName evidence="2">5'-3' DNA helicase ZGRF1-like N-terminal domain-containing protein</fullName>
    </recommendedName>
</protein>
<accession>A0A395S6N3</accession>
<feature type="region of interest" description="Disordered" evidence="1">
    <location>
        <begin position="103"/>
        <end position="202"/>
    </location>
</feature>
<evidence type="ECO:0000313" key="3">
    <source>
        <dbReference type="EMBL" id="RGP67897.1"/>
    </source>
</evidence>
<feature type="compositionally biased region" description="Basic and acidic residues" evidence="1">
    <location>
        <begin position="517"/>
        <end position="527"/>
    </location>
</feature>
<gene>
    <name evidence="3" type="ORF">FLONG3_8365</name>
</gene>
<feature type="compositionally biased region" description="Polar residues" evidence="1">
    <location>
        <begin position="415"/>
        <end position="426"/>
    </location>
</feature>
<feature type="compositionally biased region" description="Basic and acidic residues" evidence="1">
    <location>
        <begin position="652"/>
        <end position="669"/>
    </location>
</feature>
<dbReference type="AlphaFoldDB" id="A0A395S6N3"/>
<feature type="domain" description="5'-3' DNA helicase ZGRF1-like N-terminal" evidence="2">
    <location>
        <begin position="12"/>
        <end position="93"/>
    </location>
</feature>
<reference evidence="3 4" key="1">
    <citation type="journal article" date="2018" name="PLoS Pathog.">
        <title>Evolution of structural diversity of trichothecenes, a family of toxins produced by plant pathogenic and entomopathogenic fungi.</title>
        <authorList>
            <person name="Proctor R.H."/>
            <person name="McCormick S.P."/>
            <person name="Kim H.S."/>
            <person name="Cardoza R.E."/>
            <person name="Stanley A.M."/>
            <person name="Lindo L."/>
            <person name="Kelly A."/>
            <person name="Brown D.W."/>
            <person name="Lee T."/>
            <person name="Vaughan M.M."/>
            <person name="Alexander N.J."/>
            <person name="Busman M."/>
            <person name="Gutierrez S."/>
        </authorList>
    </citation>
    <scope>NUCLEOTIDE SEQUENCE [LARGE SCALE GENOMIC DNA]</scope>
    <source>
        <strain evidence="3 4">NRRL 20695</strain>
    </source>
</reference>
<comment type="caution">
    <text evidence="3">The sequence shown here is derived from an EMBL/GenBank/DDBJ whole genome shotgun (WGS) entry which is preliminary data.</text>
</comment>
<keyword evidence="4" id="KW-1185">Reference proteome</keyword>
<sequence>MTSSSAPVTATVVDFICLFTHDLKRKQKRWQDGVLKYHTFNKRVMVYDDRSHFIGDAHWQGGGDLEPGDEFELDRGSAIVQVSDCTGQREQDLTELLDKRAKEVEKRRSNAGTRTPGSTAGITHTPRNDPNAPHFQLRHRPLNDLVGGTPRIGRAVISPHSPYEVRKMVESPVQQQHSPSEDARPSKRRRQEESPPSKMGHARALFGTTLTLTPFSSSVSATRSQGLPVKTTTKPRNPSTSTRTDLLDASKRTDTSSEPPPCSSNPEELEIRAPNQSAPRRVFTQRASLRELLAGNEQNWNEGHHSPRENVSRNWPQVSKTARPSLHNNNNAISLPRQETEQSERLDNPIQKPSRTAGTRQEYEVDRPSKPVPVPSATANRDMKDPGPRRKQSAETNDKAFLSWLAQSETTLPDHQASVSLTNSRPIRSKKLGDGKCTMDQNALKEPNHKVAREPTPIDEEEQHQPSRRVVETQLRNTILKPPRTNQATASDTHGTKRPLSIDTPSAAHAGAAELPPAKEPRTELRIRSRQRRGLLMMAQNRQGDRTGSLGRSLPSSLGSGSDVHTSDRPAVPSVQLEEDSKMAHDGARGTNPSPPAVNGKDSVVLLEHPSSAKDFCTKSTNNLHAVAVEAALVGESNEDSNSLRCLVDERPQADDEASDHIAFEEDRPSATPPRRTNPSRRTRAHAAQVLGDDEEETATADPFSEAGGSDSQDENSSTNTGPTRKCQTRTKQKAKPEMNTGPQITKMQRKSVKSKEIIGFAVVAEDFSPAGFLVGDSGHPKILATNNMKTTTENSSHDGQLALELSGSAAARQQETVQGITSEDEPQKEPSQEKPPQGERTQTGQVSQQLEAKQQPRIPNPATRGKKAARRQDAAGLPPKFEPSASLCIATVNAPHKANRANDTPQLELPGFCKANGGAWSRHAEDLLGMKRPSKAPPRQ</sequence>
<feature type="compositionally biased region" description="Basic and acidic residues" evidence="1">
    <location>
        <begin position="245"/>
        <end position="255"/>
    </location>
</feature>
<dbReference type="Proteomes" id="UP000266234">
    <property type="component" value="Unassembled WGS sequence"/>
</dbReference>
<feature type="compositionally biased region" description="Basic and acidic residues" evidence="1">
    <location>
        <begin position="302"/>
        <end position="311"/>
    </location>
</feature>